<feature type="region of interest" description="Disordered" evidence="1">
    <location>
        <begin position="1"/>
        <end position="26"/>
    </location>
</feature>
<name>A0A7J6MJU0_PERCH</name>
<comment type="caution">
    <text evidence="2">The sequence shown here is derived from an EMBL/GenBank/DDBJ whole genome shotgun (WGS) entry which is preliminary data.</text>
</comment>
<evidence type="ECO:0000313" key="3">
    <source>
        <dbReference type="Proteomes" id="UP000591131"/>
    </source>
</evidence>
<proteinExistence type="predicted"/>
<sequence length="257" mass="29223">MKMDPLLEPILGGTEKSQAAPSTTDKRQTLHFDVHSDDRDEHDKLAATLMLSRSPSEDNMEQIMLTSAENIWLFPRIYDNPPDVYQIAATNFARALGLVSKKTCAAYLLFKYKKRSKSLQIQRMPFFIGKGGYSEVDHAGISVELKFNMSQLRLLGSKVKIMTLRQPIMGRDLITQSHQYAKHAKEMLARDGVYVTEHPGTPRITFKSQFKTPTQRHVFQIWGIEDADIGGRRNNWARTESLDSKLGLNLDLQALEI</sequence>
<evidence type="ECO:0000256" key="1">
    <source>
        <dbReference type="SAM" id="MobiDB-lite"/>
    </source>
</evidence>
<reference evidence="2 3" key="1">
    <citation type="submission" date="2020-04" db="EMBL/GenBank/DDBJ databases">
        <title>Perkinsus chesapeaki whole genome sequence.</title>
        <authorList>
            <person name="Bogema D.R."/>
        </authorList>
    </citation>
    <scope>NUCLEOTIDE SEQUENCE [LARGE SCALE GENOMIC DNA]</scope>
    <source>
        <strain evidence="2">ATCC PRA-425</strain>
    </source>
</reference>
<gene>
    <name evidence="2" type="ORF">FOL47_001186</name>
</gene>
<evidence type="ECO:0000313" key="2">
    <source>
        <dbReference type="EMBL" id="KAF4671813.1"/>
    </source>
</evidence>
<keyword evidence="3" id="KW-1185">Reference proteome</keyword>
<dbReference type="Proteomes" id="UP000591131">
    <property type="component" value="Unassembled WGS sequence"/>
</dbReference>
<dbReference type="AlphaFoldDB" id="A0A7J6MJU0"/>
<organism evidence="2 3">
    <name type="scientific">Perkinsus chesapeaki</name>
    <name type="common">Clam parasite</name>
    <name type="synonym">Perkinsus andrewsi</name>
    <dbReference type="NCBI Taxonomy" id="330153"/>
    <lineage>
        <taxon>Eukaryota</taxon>
        <taxon>Sar</taxon>
        <taxon>Alveolata</taxon>
        <taxon>Perkinsozoa</taxon>
        <taxon>Perkinsea</taxon>
        <taxon>Perkinsida</taxon>
        <taxon>Perkinsidae</taxon>
        <taxon>Perkinsus</taxon>
    </lineage>
</organism>
<dbReference type="EMBL" id="JAAPAO010000127">
    <property type="protein sequence ID" value="KAF4671813.1"/>
    <property type="molecule type" value="Genomic_DNA"/>
</dbReference>
<accession>A0A7J6MJU0</accession>
<protein>
    <submittedName>
        <fullName evidence="2">Uncharacterized protein</fullName>
    </submittedName>
</protein>